<accession>A0AC60NW00</accession>
<name>A0AC60NW00_IXOPE</name>
<proteinExistence type="predicted"/>
<comment type="caution">
    <text evidence="1">The sequence shown here is derived from an EMBL/GenBank/DDBJ whole genome shotgun (WGS) entry which is preliminary data.</text>
</comment>
<evidence type="ECO:0000313" key="1">
    <source>
        <dbReference type="EMBL" id="KAG0411267.1"/>
    </source>
</evidence>
<sequence>MSAASKCTWARAFCFALVLLWKSQSVSGETTNQTQTSDLELRDPDAGDLKDDVIRVVPDTISFTEKLSQARDRIALH</sequence>
<reference evidence="1 2" key="1">
    <citation type="journal article" date="2020" name="Cell">
        <title>Large-Scale Comparative Analyses of Tick Genomes Elucidate Their Genetic Diversity and Vector Capacities.</title>
        <authorList>
            <consortium name="Tick Genome and Microbiome Consortium (TIGMIC)"/>
            <person name="Jia N."/>
            <person name="Wang J."/>
            <person name="Shi W."/>
            <person name="Du L."/>
            <person name="Sun Y."/>
            <person name="Zhan W."/>
            <person name="Jiang J.F."/>
            <person name="Wang Q."/>
            <person name="Zhang B."/>
            <person name="Ji P."/>
            <person name="Bell-Sakyi L."/>
            <person name="Cui X.M."/>
            <person name="Yuan T.T."/>
            <person name="Jiang B.G."/>
            <person name="Yang W.F."/>
            <person name="Lam T.T."/>
            <person name="Chang Q.C."/>
            <person name="Ding S.J."/>
            <person name="Wang X.J."/>
            <person name="Zhu J.G."/>
            <person name="Ruan X.D."/>
            <person name="Zhao L."/>
            <person name="Wei J.T."/>
            <person name="Ye R.Z."/>
            <person name="Que T.C."/>
            <person name="Du C.H."/>
            <person name="Zhou Y.H."/>
            <person name="Cheng J.X."/>
            <person name="Dai P.F."/>
            <person name="Guo W.B."/>
            <person name="Han X.H."/>
            <person name="Huang E.J."/>
            <person name="Li L.F."/>
            <person name="Wei W."/>
            <person name="Gao Y.C."/>
            <person name="Liu J.Z."/>
            <person name="Shao H.Z."/>
            <person name="Wang X."/>
            <person name="Wang C.C."/>
            <person name="Yang T.C."/>
            <person name="Huo Q.B."/>
            <person name="Li W."/>
            <person name="Chen H.Y."/>
            <person name="Chen S.E."/>
            <person name="Zhou L.G."/>
            <person name="Ni X.B."/>
            <person name="Tian J.H."/>
            <person name="Sheng Y."/>
            <person name="Liu T."/>
            <person name="Pan Y.S."/>
            <person name="Xia L.Y."/>
            <person name="Li J."/>
            <person name="Zhao F."/>
            <person name="Cao W.C."/>
        </authorList>
    </citation>
    <scope>NUCLEOTIDE SEQUENCE [LARGE SCALE GENOMIC DNA]</scope>
    <source>
        <strain evidence="1">Iper-2018</strain>
    </source>
</reference>
<dbReference type="Proteomes" id="UP000805193">
    <property type="component" value="Unassembled WGS sequence"/>
</dbReference>
<gene>
    <name evidence="1" type="ORF">HPB47_011619</name>
</gene>
<dbReference type="EMBL" id="JABSTQ010011448">
    <property type="protein sequence ID" value="KAG0411267.1"/>
    <property type="molecule type" value="Genomic_DNA"/>
</dbReference>
<keyword evidence="2" id="KW-1185">Reference proteome</keyword>
<protein>
    <submittedName>
        <fullName evidence="1">Uncharacterized protein</fullName>
    </submittedName>
</protein>
<evidence type="ECO:0000313" key="2">
    <source>
        <dbReference type="Proteomes" id="UP000805193"/>
    </source>
</evidence>
<organism evidence="1 2">
    <name type="scientific">Ixodes persulcatus</name>
    <name type="common">Taiga tick</name>
    <dbReference type="NCBI Taxonomy" id="34615"/>
    <lineage>
        <taxon>Eukaryota</taxon>
        <taxon>Metazoa</taxon>
        <taxon>Ecdysozoa</taxon>
        <taxon>Arthropoda</taxon>
        <taxon>Chelicerata</taxon>
        <taxon>Arachnida</taxon>
        <taxon>Acari</taxon>
        <taxon>Parasitiformes</taxon>
        <taxon>Ixodida</taxon>
        <taxon>Ixodoidea</taxon>
        <taxon>Ixodidae</taxon>
        <taxon>Ixodinae</taxon>
        <taxon>Ixodes</taxon>
    </lineage>
</organism>